<keyword evidence="1" id="KW-1133">Transmembrane helix</keyword>
<dbReference type="Proteomes" id="UP000606921">
    <property type="component" value="Unassembled WGS sequence"/>
</dbReference>
<keyword evidence="1" id="KW-0472">Membrane</keyword>
<feature type="transmembrane region" description="Helical" evidence="1">
    <location>
        <begin position="43"/>
        <end position="61"/>
    </location>
</feature>
<gene>
    <name evidence="2" type="ORF">REJC140_02471</name>
</gene>
<proteinExistence type="predicted"/>
<keyword evidence="1" id="KW-0812">Transmembrane</keyword>
<name>A0ABM8PFI2_9HYPH</name>
<reference evidence="2 3" key="1">
    <citation type="submission" date="2020-11" db="EMBL/GenBank/DDBJ databases">
        <authorList>
            <person name="Lassalle F."/>
        </authorList>
    </citation>
    <scope>NUCLEOTIDE SEQUENCE [LARGE SCALE GENOMIC DNA]</scope>
    <source>
        <strain evidence="2 3">JC140</strain>
    </source>
</reference>
<dbReference type="EMBL" id="CABFWF030000006">
    <property type="protein sequence ID" value="CAD7027194.1"/>
    <property type="molecule type" value="Genomic_DNA"/>
</dbReference>
<protein>
    <recommendedName>
        <fullName evidence="4">Holin</fullName>
    </recommendedName>
</protein>
<evidence type="ECO:0000313" key="3">
    <source>
        <dbReference type="Proteomes" id="UP000606921"/>
    </source>
</evidence>
<keyword evidence="3" id="KW-1185">Reference proteome</keyword>
<dbReference type="RefSeq" id="WP_142591657.1">
    <property type="nucleotide sequence ID" value="NZ_CABFWF030000006.1"/>
</dbReference>
<evidence type="ECO:0008006" key="4">
    <source>
        <dbReference type="Google" id="ProtNLM"/>
    </source>
</evidence>
<accession>A0ABM8PFI2</accession>
<evidence type="ECO:0000256" key="1">
    <source>
        <dbReference type="SAM" id="Phobius"/>
    </source>
</evidence>
<organism evidence="2 3">
    <name type="scientific">Pseudorhizobium endolithicum</name>
    <dbReference type="NCBI Taxonomy" id="1191678"/>
    <lineage>
        <taxon>Bacteria</taxon>
        <taxon>Pseudomonadati</taxon>
        <taxon>Pseudomonadota</taxon>
        <taxon>Alphaproteobacteria</taxon>
        <taxon>Hyphomicrobiales</taxon>
        <taxon>Rhizobiaceae</taxon>
        <taxon>Rhizobium/Agrobacterium group</taxon>
        <taxon>Pseudorhizobium</taxon>
    </lineage>
</organism>
<evidence type="ECO:0000313" key="2">
    <source>
        <dbReference type="EMBL" id="CAD7027194.1"/>
    </source>
</evidence>
<comment type="caution">
    <text evidence="2">The sequence shown here is derived from an EMBL/GenBank/DDBJ whole genome shotgun (WGS) entry which is preliminary data.</text>
</comment>
<sequence>MDGMKTWYQSKTVWGALIAVAASLAQVAGVDLTPDIQSDLADLAIAFGGAIGGALSIYGRISADTAIRRR</sequence>